<dbReference type="EMBL" id="JAPHNI010000016">
    <property type="protein sequence ID" value="KAJ8118540.1"/>
    <property type="molecule type" value="Genomic_DNA"/>
</dbReference>
<comment type="caution">
    <text evidence="1">The sequence shown here is derived from an EMBL/GenBank/DDBJ whole genome shotgun (WGS) entry which is preliminary data.</text>
</comment>
<keyword evidence="2" id="KW-1185">Reference proteome</keyword>
<evidence type="ECO:0000313" key="2">
    <source>
        <dbReference type="Proteomes" id="UP001153331"/>
    </source>
</evidence>
<accession>A0ACC2ITM8</accession>
<name>A0ACC2ITM8_9PLEO</name>
<protein>
    <submittedName>
        <fullName evidence="1">Uncharacterized protein</fullName>
    </submittedName>
</protein>
<evidence type="ECO:0000313" key="1">
    <source>
        <dbReference type="EMBL" id="KAJ8118540.1"/>
    </source>
</evidence>
<sequence length="181" mass="19767">MGHEHMETVVQRINLIELLLDRQGYFHVWWGRGVVARGVADVERREDSSCKEEQPMTCSEHNGSDTAVVDSTVTGPAPVNVAPQHRHGDEGCEPEQHSQELNARNGELVGGAREAGWGEPCPWVGVLVDKVRRETQHNDGEDHLDTANAQDDSWSDHFAVVVIDSGVPGTIGRICPGSAAF</sequence>
<organism evidence="1 2">
    <name type="scientific">Boeremia exigua</name>
    <dbReference type="NCBI Taxonomy" id="749465"/>
    <lineage>
        <taxon>Eukaryota</taxon>
        <taxon>Fungi</taxon>
        <taxon>Dikarya</taxon>
        <taxon>Ascomycota</taxon>
        <taxon>Pezizomycotina</taxon>
        <taxon>Dothideomycetes</taxon>
        <taxon>Pleosporomycetidae</taxon>
        <taxon>Pleosporales</taxon>
        <taxon>Pleosporineae</taxon>
        <taxon>Didymellaceae</taxon>
        <taxon>Boeremia</taxon>
    </lineage>
</organism>
<proteinExistence type="predicted"/>
<reference evidence="1" key="1">
    <citation type="submission" date="2022-11" db="EMBL/GenBank/DDBJ databases">
        <title>Genome Sequence of Boeremia exigua.</title>
        <authorList>
            <person name="Buettner E."/>
        </authorList>
    </citation>
    <scope>NUCLEOTIDE SEQUENCE</scope>
    <source>
        <strain evidence="1">CU02</strain>
    </source>
</reference>
<dbReference type="Proteomes" id="UP001153331">
    <property type="component" value="Unassembled WGS sequence"/>
</dbReference>
<gene>
    <name evidence="1" type="ORF">OPT61_g518</name>
</gene>